<dbReference type="NCBIfam" id="NF003303">
    <property type="entry name" value="PRK04306.1"/>
    <property type="match status" value="1"/>
</dbReference>
<proteinExistence type="inferred from homology"/>
<dbReference type="InterPro" id="IPR018259">
    <property type="entry name" value="Ribosomal_eL21_CS"/>
</dbReference>
<evidence type="ECO:0000313" key="8">
    <source>
        <dbReference type="Proteomes" id="UP001595925"/>
    </source>
</evidence>
<evidence type="ECO:0000256" key="2">
    <source>
        <dbReference type="ARBA" id="ARBA00022980"/>
    </source>
</evidence>
<organism evidence="7 8">
    <name type="scientific">Saliphagus infecundisoli</name>
    <dbReference type="NCBI Taxonomy" id="1849069"/>
    <lineage>
        <taxon>Archaea</taxon>
        <taxon>Methanobacteriati</taxon>
        <taxon>Methanobacteriota</taxon>
        <taxon>Stenosarchaea group</taxon>
        <taxon>Halobacteria</taxon>
        <taxon>Halobacteriales</taxon>
        <taxon>Natrialbaceae</taxon>
        <taxon>Saliphagus</taxon>
    </lineage>
</organism>
<keyword evidence="3 5" id="KW-0687">Ribonucleoprotein</keyword>
<dbReference type="InterPro" id="IPR036948">
    <property type="entry name" value="Ribosomal_eL21_sf"/>
</dbReference>
<dbReference type="GO" id="GO:0006412">
    <property type="term" value="P:translation"/>
    <property type="evidence" value="ECO:0007669"/>
    <property type="project" value="UniProtKB-UniRule"/>
</dbReference>
<accession>A0ABD5QEZ2</accession>
<comment type="caution">
    <text evidence="7">The sequence shown here is derived from an EMBL/GenBank/DDBJ whole genome shotgun (WGS) entry which is preliminary data.</text>
</comment>
<reference evidence="7 8" key="1">
    <citation type="journal article" date="2019" name="Int. J. Syst. Evol. Microbiol.">
        <title>The Global Catalogue of Microorganisms (GCM) 10K type strain sequencing project: providing services to taxonomists for standard genome sequencing and annotation.</title>
        <authorList>
            <consortium name="The Broad Institute Genomics Platform"/>
            <consortium name="The Broad Institute Genome Sequencing Center for Infectious Disease"/>
            <person name="Wu L."/>
            <person name="Ma J."/>
        </authorList>
    </citation>
    <scope>NUCLEOTIDE SEQUENCE [LARGE SCALE GENOMIC DNA]</scope>
    <source>
        <strain evidence="7 8">CGMCC 1.15824</strain>
    </source>
</reference>
<evidence type="ECO:0000313" key="7">
    <source>
        <dbReference type="EMBL" id="MFC4988386.1"/>
    </source>
</evidence>
<protein>
    <recommendedName>
        <fullName evidence="4 5">Large ribosomal subunit protein eL21</fullName>
    </recommendedName>
</protein>
<feature type="region of interest" description="Disordered" evidence="6">
    <location>
        <begin position="44"/>
        <end position="64"/>
    </location>
</feature>
<evidence type="ECO:0000256" key="3">
    <source>
        <dbReference type="ARBA" id="ARBA00023274"/>
    </source>
</evidence>
<feature type="region of interest" description="Disordered" evidence="6">
    <location>
        <begin position="1"/>
        <end position="29"/>
    </location>
</feature>
<keyword evidence="8" id="KW-1185">Reference proteome</keyword>
<evidence type="ECO:0000256" key="4">
    <source>
        <dbReference type="ARBA" id="ARBA00035219"/>
    </source>
</evidence>
<dbReference type="SUPFAM" id="SSF50104">
    <property type="entry name" value="Translation proteins SH3-like domain"/>
    <property type="match status" value="1"/>
</dbReference>
<gene>
    <name evidence="5" type="primary">rpl21e</name>
    <name evidence="7" type="ORF">ACFPFO_11585</name>
</gene>
<dbReference type="Proteomes" id="UP001595925">
    <property type="component" value="Unassembled WGS sequence"/>
</dbReference>
<dbReference type="Gene3D" id="2.30.30.70">
    <property type="entry name" value="Ribosomal protein L21"/>
    <property type="match status" value="1"/>
</dbReference>
<dbReference type="EMBL" id="JBHSJG010000036">
    <property type="protein sequence ID" value="MFC4988386.1"/>
    <property type="molecule type" value="Genomic_DNA"/>
</dbReference>
<comment type="similarity">
    <text evidence="1 5">Belongs to the eukaryotic ribosomal protein eL21 family.</text>
</comment>
<dbReference type="AlphaFoldDB" id="A0ABD5QEZ2"/>
<dbReference type="RefSeq" id="WP_114577290.1">
    <property type="nucleotide sequence ID" value="NZ_JAIVEF010000001.1"/>
</dbReference>
<evidence type="ECO:0000256" key="5">
    <source>
        <dbReference type="HAMAP-Rule" id="MF_00369"/>
    </source>
</evidence>
<dbReference type="InterPro" id="IPR001147">
    <property type="entry name" value="Ribosomal_eL21"/>
</dbReference>
<dbReference type="Pfam" id="PF01157">
    <property type="entry name" value="Ribosomal_L21e"/>
    <property type="match status" value="1"/>
</dbReference>
<dbReference type="GO" id="GO:0005840">
    <property type="term" value="C:ribosome"/>
    <property type="evidence" value="ECO:0007669"/>
    <property type="project" value="UniProtKB-KW"/>
</dbReference>
<dbReference type="HAMAP" id="MF_00369">
    <property type="entry name" value="Ribosomal_eL21"/>
    <property type="match status" value="1"/>
</dbReference>
<evidence type="ECO:0000256" key="1">
    <source>
        <dbReference type="ARBA" id="ARBA00008427"/>
    </source>
</evidence>
<dbReference type="PROSITE" id="PS01171">
    <property type="entry name" value="RIBOSOMAL_L21E"/>
    <property type="match status" value="1"/>
</dbReference>
<evidence type="ECO:0000256" key="6">
    <source>
        <dbReference type="SAM" id="MobiDB-lite"/>
    </source>
</evidence>
<dbReference type="InterPro" id="IPR008991">
    <property type="entry name" value="Translation_prot_SH3-like_sf"/>
</dbReference>
<name>A0ABD5QEZ2_9EURY</name>
<keyword evidence="2 5" id="KW-0689">Ribosomal protein</keyword>
<sequence>MPHSDGPRQGTRETLSNDPRDRGTSPPQRAIQEYEVGQKVHLKIDPSVPDGRYHPRFDGQTGEVLGKQGKSFKVSITDGGKEKTLIVSAAHLRGQDPDAVSLQSQDQE</sequence>
<dbReference type="GO" id="GO:1990904">
    <property type="term" value="C:ribonucleoprotein complex"/>
    <property type="evidence" value="ECO:0007669"/>
    <property type="project" value="UniProtKB-KW"/>
</dbReference>
<dbReference type="InterPro" id="IPR022856">
    <property type="entry name" value="Ribosomal_eL21_arc"/>
</dbReference>